<keyword evidence="2" id="KW-0804">Transcription</keyword>
<keyword evidence="1" id="KW-0805">Transcription regulation</keyword>
<dbReference type="AlphaFoldDB" id="A0A4R0JDU4"/>
<name>A0A4R0JDU4_9ACTN</name>
<evidence type="ECO:0000313" key="5">
    <source>
        <dbReference type="EMBL" id="TCC44227.1"/>
    </source>
</evidence>
<keyword evidence="3" id="KW-0472">Membrane</keyword>
<dbReference type="RefSeq" id="WP_131518147.1">
    <property type="nucleotide sequence ID" value="NZ_SJKD01000010.1"/>
</dbReference>
<feature type="domain" description="Putative zinc-finger" evidence="4">
    <location>
        <begin position="7"/>
        <end position="36"/>
    </location>
</feature>
<keyword evidence="3" id="KW-0812">Transmembrane</keyword>
<dbReference type="InterPro" id="IPR027383">
    <property type="entry name" value="Znf_put"/>
</dbReference>
<evidence type="ECO:0000313" key="6">
    <source>
        <dbReference type="Proteomes" id="UP000293342"/>
    </source>
</evidence>
<evidence type="ECO:0000256" key="3">
    <source>
        <dbReference type="SAM" id="Phobius"/>
    </source>
</evidence>
<dbReference type="InterPro" id="IPR041916">
    <property type="entry name" value="Anti_sigma_zinc_sf"/>
</dbReference>
<evidence type="ECO:0000256" key="2">
    <source>
        <dbReference type="ARBA" id="ARBA00023163"/>
    </source>
</evidence>
<keyword evidence="6" id="KW-1185">Reference proteome</keyword>
<keyword evidence="3" id="KW-1133">Transmembrane helix</keyword>
<reference evidence="5 6" key="1">
    <citation type="submission" date="2019-02" db="EMBL/GenBank/DDBJ databases">
        <title>Kribbella capetownensis sp. nov. and Kribbella speibonae sp. nov., isolated from soil.</title>
        <authorList>
            <person name="Curtis S.M."/>
            <person name="Norton I."/>
            <person name="Everest G.J."/>
            <person name="Meyers P.R."/>
        </authorList>
    </citation>
    <scope>NUCLEOTIDE SEQUENCE [LARGE SCALE GENOMIC DNA]</scope>
    <source>
        <strain evidence="5 6">YM53</strain>
    </source>
</reference>
<dbReference type="EMBL" id="SJKD01000010">
    <property type="protein sequence ID" value="TCC44227.1"/>
    <property type="molecule type" value="Genomic_DNA"/>
</dbReference>
<proteinExistence type="predicted"/>
<gene>
    <name evidence="5" type="ORF">E0H75_35815</name>
</gene>
<feature type="transmembrane region" description="Helical" evidence="3">
    <location>
        <begin position="83"/>
        <end position="101"/>
    </location>
</feature>
<dbReference type="Gene3D" id="1.10.10.1320">
    <property type="entry name" value="Anti-sigma factor, zinc-finger domain"/>
    <property type="match status" value="1"/>
</dbReference>
<dbReference type="Pfam" id="PF13490">
    <property type="entry name" value="zf-HC2"/>
    <property type="match status" value="1"/>
</dbReference>
<evidence type="ECO:0000259" key="4">
    <source>
        <dbReference type="Pfam" id="PF13490"/>
    </source>
</evidence>
<dbReference type="Proteomes" id="UP000293342">
    <property type="component" value="Unassembled WGS sequence"/>
</dbReference>
<dbReference type="OrthoDB" id="5242431at2"/>
<organism evidence="5 6">
    <name type="scientific">Kribbella capetownensis</name>
    <dbReference type="NCBI Taxonomy" id="1572659"/>
    <lineage>
        <taxon>Bacteria</taxon>
        <taxon>Bacillati</taxon>
        <taxon>Actinomycetota</taxon>
        <taxon>Actinomycetes</taxon>
        <taxon>Propionibacteriales</taxon>
        <taxon>Kribbellaceae</taxon>
        <taxon>Kribbella</taxon>
    </lineage>
</organism>
<accession>A0A4R0JDU4</accession>
<sequence length="214" mass="23183">MTCPQADAVGLYVLGGLDGDERLAMEQHIHDCVQCREAVEQFAHLPGVLHTLTLEDVTALRFDDDPDPELDRQRSSVRRRRRTLLAAAAAVVLLVSGGLIGRQLPESPSQARGGVTWSATDGVGGIDTRVELSSRSWGTDIQVHMNDLVPGRRCMLVIHTRSGQSEVTGWWTTTTSIREADVPASSSFPLSDIARVDVVTADQTVLASLTDATR</sequence>
<protein>
    <submittedName>
        <fullName evidence="5">Zf-HC2 domain-containing protein</fullName>
    </submittedName>
</protein>
<evidence type="ECO:0000256" key="1">
    <source>
        <dbReference type="ARBA" id="ARBA00023015"/>
    </source>
</evidence>
<comment type="caution">
    <text evidence="5">The sequence shown here is derived from an EMBL/GenBank/DDBJ whole genome shotgun (WGS) entry which is preliminary data.</text>
</comment>